<evidence type="ECO:0000313" key="1">
    <source>
        <dbReference type="EMBL" id="PPU06692.1"/>
    </source>
</evidence>
<sequence>MQLIGFSIAEDFIALERGLDRFDLHNNFDFQGMSYAPAQQTLELHWHRGTGDWVNPSDPPELSLSFAGVYLFKAQERDPTVPFTEDNCLDSLGFMWDDLLAEMRAFASSRPSEGCKHLTANFMSGFSIKVGAVSATLRVSGGA</sequence>
<comment type="caution">
    <text evidence="1">The sequence shown here is derived from an EMBL/GenBank/DDBJ whole genome shotgun (WGS) entry which is preliminary data.</text>
</comment>
<evidence type="ECO:0000313" key="2">
    <source>
        <dbReference type="Proteomes" id="UP000239204"/>
    </source>
</evidence>
<dbReference type="Proteomes" id="UP000239204">
    <property type="component" value="Unassembled WGS sequence"/>
</dbReference>
<dbReference type="AlphaFoldDB" id="A0A2S7ABZ3"/>
<organism evidence="1 2">
    <name type="scientific">Xanthomonas arboricola</name>
    <dbReference type="NCBI Taxonomy" id="56448"/>
    <lineage>
        <taxon>Bacteria</taxon>
        <taxon>Pseudomonadati</taxon>
        <taxon>Pseudomonadota</taxon>
        <taxon>Gammaproteobacteria</taxon>
        <taxon>Lysobacterales</taxon>
        <taxon>Lysobacteraceae</taxon>
        <taxon>Xanthomonas</taxon>
    </lineage>
</organism>
<accession>A0A2S7ABZ3</accession>
<proteinExistence type="predicted"/>
<protein>
    <submittedName>
        <fullName evidence="1">Uncharacterized protein</fullName>
    </submittedName>
</protein>
<gene>
    <name evidence="1" type="ORF">XarjCFBP7645_19710</name>
</gene>
<dbReference type="EMBL" id="MIGY01000003">
    <property type="protein sequence ID" value="PPU06692.1"/>
    <property type="molecule type" value="Genomic_DNA"/>
</dbReference>
<name>A0A2S7ABZ3_9XANT</name>
<reference evidence="1 2" key="1">
    <citation type="submission" date="2016-08" db="EMBL/GenBank/DDBJ databases">
        <title>Evolution of the type three secretion system and type three effector repertoires in Xanthomonas.</title>
        <authorList>
            <person name="Merda D."/>
            <person name="Briand M."/>
            <person name="Bosis E."/>
            <person name="Rousseau C."/>
            <person name="Portier P."/>
            <person name="Jacques M.-A."/>
            <person name="Fischer-Le Saux M."/>
        </authorList>
    </citation>
    <scope>NUCLEOTIDE SEQUENCE [LARGE SCALE GENOMIC DNA]</scope>
    <source>
        <strain evidence="1 2">CFBP 7645</strain>
    </source>
</reference>